<dbReference type="PANTHER" id="PTHR43179:SF12">
    <property type="entry name" value="GALACTOFURANOSYLTRANSFERASE GLFT2"/>
    <property type="match status" value="1"/>
</dbReference>
<dbReference type="Gene3D" id="3.90.550.10">
    <property type="entry name" value="Spore Coat Polysaccharide Biosynthesis Protein SpsA, Chain A"/>
    <property type="match status" value="1"/>
</dbReference>
<dbReference type="Proteomes" id="UP000270616">
    <property type="component" value="Unassembled WGS sequence"/>
</dbReference>
<gene>
    <name evidence="6" type="ORF">EDL96_10930</name>
</gene>
<dbReference type="AlphaFoldDB" id="A0A3N3ZR86"/>
<protein>
    <submittedName>
        <fullName evidence="6">Glycosyltransferase</fullName>
    </submittedName>
</protein>
<evidence type="ECO:0000256" key="2">
    <source>
        <dbReference type="ARBA" id="ARBA00006739"/>
    </source>
</evidence>
<reference evidence="6 7" key="1">
    <citation type="submission" date="2018-10" db="EMBL/GenBank/DDBJ databases">
        <title>Kocuria sp. M5W7-7, whole genome shotgun sequence.</title>
        <authorList>
            <person name="Tuo L."/>
        </authorList>
    </citation>
    <scope>NUCLEOTIDE SEQUENCE [LARGE SCALE GENOMIC DNA]</scope>
    <source>
        <strain evidence="6 7">M5W7-7</strain>
    </source>
</reference>
<evidence type="ECO:0000256" key="3">
    <source>
        <dbReference type="ARBA" id="ARBA00022676"/>
    </source>
</evidence>
<dbReference type="InterPro" id="IPR029044">
    <property type="entry name" value="Nucleotide-diphossugar_trans"/>
</dbReference>
<comment type="pathway">
    <text evidence="1">Cell wall biogenesis; cell wall polysaccharide biosynthesis.</text>
</comment>
<sequence>MPRGSAANSRARGAAVVGVERGGCRLLPGVGGGAVMTPTVSVVVPYYRDQDGLSAVLTGLAEQDHPGPIQVIVADDGSPTAPSVGEYDGLEITVVRQEDRGFRAAAARNLGAAAATGEVLAFLDGDTVPQPGYLGAVVAALRREPGALVVGSRKHVDMSVDPPRDLGEPQWLAQAWETTEDLRHADHTGFRYVISAVLSCRREVFEAVGGFDASMIGYGGEDWEFAWRAYQDGYDLRHESAAVAVHRGADWGARSLADLELARQQKNAESIRLATRITHPTMRQTGVVHAVPDLSVRWDRSAPGTKTYDDGAAALVIADLLSAGDVHVTLRSPRDEYGSQVRPSAGLADLFAADPRVHRRMAPWEEDGSRVQPRIDVEVRHPCRVPRGELQAACEDIAQSELLGDIVDDAGRILFAVTPRRVKARGVTEVHRVVRSWAALEPDVRLEDVFRSEGAVDST</sequence>
<dbReference type="GO" id="GO:0016757">
    <property type="term" value="F:glycosyltransferase activity"/>
    <property type="evidence" value="ECO:0007669"/>
    <property type="project" value="UniProtKB-KW"/>
</dbReference>
<evidence type="ECO:0000313" key="7">
    <source>
        <dbReference type="Proteomes" id="UP000270616"/>
    </source>
</evidence>
<evidence type="ECO:0000259" key="5">
    <source>
        <dbReference type="Pfam" id="PF00535"/>
    </source>
</evidence>
<evidence type="ECO:0000256" key="4">
    <source>
        <dbReference type="ARBA" id="ARBA00022679"/>
    </source>
</evidence>
<comment type="caution">
    <text evidence="6">The sequence shown here is derived from an EMBL/GenBank/DDBJ whole genome shotgun (WGS) entry which is preliminary data.</text>
</comment>
<dbReference type="InterPro" id="IPR001173">
    <property type="entry name" value="Glyco_trans_2-like"/>
</dbReference>
<evidence type="ECO:0000313" key="6">
    <source>
        <dbReference type="EMBL" id="ROZ62194.1"/>
    </source>
</evidence>
<keyword evidence="7" id="KW-1185">Reference proteome</keyword>
<organism evidence="6 7">
    <name type="scientific">Kocuria soli</name>
    <dbReference type="NCBI Taxonomy" id="2485125"/>
    <lineage>
        <taxon>Bacteria</taxon>
        <taxon>Bacillati</taxon>
        <taxon>Actinomycetota</taxon>
        <taxon>Actinomycetes</taxon>
        <taxon>Micrococcales</taxon>
        <taxon>Micrococcaceae</taxon>
        <taxon>Kocuria</taxon>
    </lineage>
</organism>
<keyword evidence="4 6" id="KW-0808">Transferase</keyword>
<evidence type="ECO:0000256" key="1">
    <source>
        <dbReference type="ARBA" id="ARBA00004776"/>
    </source>
</evidence>
<name>A0A3N3ZR86_9MICC</name>
<keyword evidence="3" id="KW-0328">Glycosyltransferase</keyword>
<dbReference type="EMBL" id="RKMF01000014">
    <property type="protein sequence ID" value="ROZ62194.1"/>
    <property type="molecule type" value="Genomic_DNA"/>
</dbReference>
<dbReference type="Pfam" id="PF00535">
    <property type="entry name" value="Glycos_transf_2"/>
    <property type="match status" value="1"/>
</dbReference>
<dbReference type="PANTHER" id="PTHR43179">
    <property type="entry name" value="RHAMNOSYLTRANSFERASE WBBL"/>
    <property type="match status" value="1"/>
</dbReference>
<accession>A0A3N3ZR86</accession>
<feature type="domain" description="Glycosyltransferase 2-like" evidence="5">
    <location>
        <begin position="41"/>
        <end position="206"/>
    </location>
</feature>
<dbReference type="SUPFAM" id="SSF53448">
    <property type="entry name" value="Nucleotide-diphospho-sugar transferases"/>
    <property type="match status" value="1"/>
</dbReference>
<proteinExistence type="inferred from homology"/>
<comment type="similarity">
    <text evidence="2">Belongs to the glycosyltransferase 2 family.</text>
</comment>